<evidence type="ECO:0000313" key="2">
    <source>
        <dbReference type="Proteomes" id="UP000239181"/>
    </source>
</evidence>
<dbReference type="InterPro" id="IPR059206">
    <property type="entry name" value="Sll1717-like"/>
</dbReference>
<dbReference type="OrthoDB" id="9179688at2"/>
<protein>
    <recommendedName>
        <fullName evidence="3">KAP NTPase domain-containing protein</fullName>
    </recommendedName>
</protein>
<evidence type="ECO:0000313" key="1">
    <source>
        <dbReference type="EMBL" id="PRD16365.1"/>
    </source>
</evidence>
<dbReference type="NCBIfam" id="NF047389">
    <property type="entry name" value="ATPase_Sll1717"/>
    <property type="match status" value="1"/>
</dbReference>
<comment type="caution">
    <text evidence="1">The sequence shown here is derived from an EMBL/GenBank/DDBJ whole genome shotgun (WGS) entry which is preliminary data.</text>
</comment>
<evidence type="ECO:0008006" key="3">
    <source>
        <dbReference type="Google" id="ProtNLM"/>
    </source>
</evidence>
<keyword evidence="2" id="KW-1185">Reference proteome</keyword>
<proteinExistence type="predicted"/>
<organism evidence="1 2">
    <name type="scientific">Pantoea coffeiphila</name>
    <dbReference type="NCBI Taxonomy" id="1465635"/>
    <lineage>
        <taxon>Bacteria</taxon>
        <taxon>Pseudomonadati</taxon>
        <taxon>Pseudomonadota</taxon>
        <taxon>Gammaproteobacteria</taxon>
        <taxon>Enterobacterales</taxon>
        <taxon>Erwiniaceae</taxon>
        <taxon>Pantoea</taxon>
    </lineage>
</organism>
<sequence length="481" mass="56624">MLNIKLKDIYLGENDGKKEAAYKDDFEKFFVDIDENYKKIQEKKFFLVLGRKGAGKTYFGQYIKKIASSNPLHFCDITSYKDFKFHELLQLRSGDVTPNEYYEIWKWLLLLDIGKLCLSDESVPYSSAKEKLHAFFNNNYSSTKIDSKKIVEITKKGQIRGSFLRSFVDLSAGQKLEEGTYLDYIDDLESVVFEILIESSSKYTTIYDELDDKFRNDEYYKNSIISLLKAADYLNLKAIELNVDLKSIILLRNDIFSLLNDPDLNKLKRVNTLKIDWGTKVAISSPLINMIIVKAKKSSVLISALTDEQAFKTLFPQNIKGVSPDRFILERSFFRPRDVITILNLIIDKYENSTYFGWKGFLDVLKDYSEYLLDEVRNEMYGHYPDDQIDNIFKLLKNFNKHFVKYDELKEYMKKNIYHYQDLELERMLIGLFKFNAIGNKWHNEFKRKEYYTWAHRDEKTDLDLSKTIVIHLGLREALSM</sequence>
<reference evidence="1 2" key="1">
    <citation type="submission" date="2017-10" db="EMBL/GenBank/DDBJ databases">
        <title>Draft genome of two endophytic bacteria isolated from 'guarana' Paullinia cupana (Mart.) Ducke.</title>
        <authorList>
            <person name="Siqueira K.A."/>
            <person name="Liotti R.G."/>
            <person name="Mendes T.A."/>
            <person name="Soares M.A."/>
        </authorList>
    </citation>
    <scope>NUCLEOTIDE SEQUENCE [LARGE SCALE GENOMIC DNA]</scope>
    <source>
        <strain evidence="1 2">342</strain>
    </source>
</reference>
<gene>
    <name evidence="1" type="ORF">CQW29_06010</name>
</gene>
<dbReference type="Proteomes" id="UP000239181">
    <property type="component" value="Unassembled WGS sequence"/>
</dbReference>
<accession>A0A2S9IEZ1</accession>
<name>A0A2S9IEZ1_9GAMM</name>
<dbReference type="EMBL" id="PDET01000003">
    <property type="protein sequence ID" value="PRD16365.1"/>
    <property type="molecule type" value="Genomic_DNA"/>
</dbReference>
<dbReference type="AlphaFoldDB" id="A0A2S9IEZ1"/>
<dbReference type="RefSeq" id="WP_105591808.1">
    <property type="nucleotide sequence ID" value="NZ_PDET01000003.1"/>
</dbReference>